<dbReference type="OrthoDB" id="9989519at2"/>
<evidence type="ECO:0008006" key="3">
    <source>
        <dbReference type="Google" id="ProtNLM"/>
    </source>
</evidence>
<keyword evidence="2" id="KW-1185">Reference proteome</keyword>
<gene>
    <name evidence="1" type="ORF">SAMN05216456_0827</name>
</gene>
<dbReference type="STRING" id="429728.SAMN05216456_0827"/>
<accession>A0A1I7N508</accession>
<evidence type="ECO:0000313" key="2">
    <source>
        <dbReference type="Proteomes" id="UP000199074"/>
    </source>
</evidence>
<organism evidence="1 2">
    <name type="scientific">Devosia crocina</name>
    <dbReference type="NCBI Taxonomy" id="429728"/>
    <lineage>
        <taxon>Bacteria</taxon>
        <taxon>Pseudomonadati</taxon>
        <taxon>Pseudomonadota</taxon>
        <taxon>Alphaproteobacteria</taxon>
        <taxon>Hyphomicrobiales</taxon>
        <taxon>Devosiaceae</taxon>
        <taxon>Devosia</taxon>
    </lineage>
</organism>
<dbReference type="EMBL" id="FPCK01000001">
    <property type="protein sequence ID" value="SFV29741.1"/>
    <property type="molecule type" value="Genomic_DNA"/>
</dbReference>
<reference evidence="1 2" key="1">
    <citation type="submission" date="2016-10" db="EMBL/GenBank/DDBJ databases">
        <authorList>
            <person name="de Groot N.N."/>
        </authorList>
    </citation>
    <scope>NUCLEOTIDE SEQUENCE [LARGE SCALE GENOMIC DNA]</scope>
    <source>
        <strain evidence="1 2">IPL20</strain>
    </source>
</reference>
<dbReference type="Proteomes" id="UP000199074">
    <property type="component" value="Unassembled WGS sequence"/>
</dbReference>
<dbReference type="AlphaFoldDB" id="A0A1I7N508"/>
<protein>
    <recommendedName>
        <fullName evidence="3">Tetratrico peptide repeat-containing protein</fullName>
    </recommendedName>
</protein>
<evidence type="ECO:0000313" key="1">
    <source>
        <dbReference type="EMBL" id="SFV29741.1"/>
    </source>
</evidence>
<sequence>MPGLGDYLDQAHEMQRQGEFLEALWCYESVLRDPMIAENLLLRQTTGMDMARLLLAEASRCNQLERRQRLVSRAIAILSRTIMTGAARHPAALLLAEVYGLRYALAGEASDLLAAYLLIDAIIEDEAPSQILSEVEKLRGQFASIKLLALRQDARL</sequence>
<name>A0A1I7N508_9HYPH</name>
<proteinExistence type="predicted"/>
<dbReference type="RefSeq" id="WP_092421244.1">
    <property type="nucleotide sequence ID" value="NZ_FPCK01000001.1"/>
</dbReference>